<sequence length="517" mass="54084">MNQSNHSELAKSGDINAINNLVNQWLHSPSITVKTTLKQDCLQIMLESAKVPEKESIIPCIRDNLLNLSIDSVKKVKIYAREAGEDFPDWQEELEFNYTLNYTLIVQKTESQLSTQKPSLFNSFFGAIARTAEAVGGAAMSVGDAAMSVGDAAMSVGGAVGDAAMGVGGAVGGAAMGVGGAVGGAAIQAGQAVAGAAIGLGGAVGGAATQATQVVGQALAIVGNNPTLQTAIKSLNQDWLSPLIDQVDVVKAEAVVRKLQQEYPNEKPPEIAHRLMLEKSVFAGTTGLVSSLAPGQAAAMFAVDYVATAALSAELVYQIATAYGMDLQNLERKGEVVAIFGLGLGGKTAIKAGLGLLRNLPVAGAVIGASSNAVMIYGLGYAACQFYEAKQNPLTLEATLVDVQKESEKYLEVAVSQTKIMDQILVHLVLAGNPDKSWEDILPELKAANLSPASLDEIAAHIKSPPSLEQLLEQVNSDFAVALLAECEKIANLDGVITPQEAQVIAAIRKRFNYQVV</sequence>
<accession>A0ACC5PWK5</accession>
<keyword evidence="2" id="KW-1185">Reference proteome</keyword>
<reference evidence="1" key="1">
    <citation type="submission" date="2020-10" db="EMBL/GenBank/DDBJ databases">
        <authorList>
            <person name="Castelo-Branco R."/>
            <person name="Eusebio N."/>
            <person name="Adriana R."/>
            <person name="Vieira A."/>
            <person name="Brugerolle De Fraissinette N."/>
            <person name="Rezende De Castro R."/>
            <person name="Schneider M.P."/>
            <person name="Vasconcelos V."/>
            <person name="Leao P.N."/>
        </authorList>
    </citation>
    <scope>NUCLEOTIDE SEQUENCE</scope>
    <source>
        <strain evidence="1">LEGE 04289</strain>
    </source>
</reference>
<proteinExistence type="predicted"/>
<gene>
    <name evidence="1" type="ORF">IQ222_02020</name>
</gene>
<dbReference type="EMBL" id="JADEWF010000004">
    <property type="protein sequence ID" value="MBE9217602.1"/>
    <property type="molecule type" value="Genomic_DNA"/>
</dbReference>
<dbReference type="Proteomes" id="UP000597867">
    <property type="component" value="Unassembled WGS sequence"/>
</dbReference>
<protein>
    <submittedName>
        <fullName evidence="1">Uncharacterized protein</fullName>
    </submittedName>
</protein>
<organism evidence="1 2">
    <name type="scientific">Dolichospermum flos-aquae LEGE 04289</name>
    <dbReference type="NCBI Taxonomy" id="1828708"/>
    <lineage>
        <taxon>Bacteria</taxon>
        <taxon>Bacillati</taxon>
        <taxon>Cyanobacteriota</taxon>
        <taxon>Cyanophyceae</taxon>
        <taxon>Nostocales</taxon>
        <taxon>Aphanizomenonaceae</taxon>
        <taxon>Dolichospermum</taxon>
    </lineage>
</organism>
<evidence type="ECO:0000313" key="2">
    <source>
        <dbReference type="Proteomes" id="UP000597867"/>
    </source>
</evidence>
<name>A0ACC5PWK5_DOLFA</name>
<evidence type="ECO:0000313" key="1">
    <source>
        <dbReference type="EMBL" id="MBE9217602.1"/>
    </source>
</evidence>
<comment type="caution">
    <text evidence="1">The sequence shown here is derived from an EMBL/GenBank/DDBJ whole genome shotgun (WGS) entry which is preliminary data.</text>
</comment>